<dbReference type="Proteomes" id="UP000642809">
    <property type="component" value="Unassembled WGS sequence"/>
</dbReference>
<proteinExistence type="predicted"/>
<keyword evidence="2" id="KW-1185">Reference proteome</keyword>
<reference evidence="1" key="1">
    <citation type="journal article" date="2014" name="Int. J. Syst. Evol. Microbiol.">
        <title>Complete genome sequence of Corynebacterium casei LMG S-19264T (=DSM 44701T), isolated from a smear-ripened cheese.</title>
        <authorList>
            <consortium name="US DOE Joint Genome Institute (JGI-PGF)"/>
            <person name="Walter F."/>
            <person name="Albersmeier A."/>
            <person name="Kalinowski J."/>
            <person name="Ruckert C."/>
        </authorList>
    </citation>
    <scope>NUCLEOTIDE SEQUENCE</scope>
    <source>
        <strain evidence="1">KCTC 23224</strain>
    </source>
</reference>
<dbReference type="RefSeq" id="WP_189586690.1">
    <property type="nucleotide sequence ID" value="NZ_BMYF01000038.1"/>
</dbReference>
<gene>
    <name evidence="1" type="ORF">GCM10008106_37500</name>
</gene>
<organism evidence="1 2">
    <name type="scientific">Mongoliitalea lutea</name>
    <dbReference type="NCBI Taxonomy" id="849756"/>
    <lineage>
        <taxon>Bacteria</taxon>
        <taxon>Pseudomonadati</taxon>
        <taxon>Bacteroidota</taxon>
        <taxon>Cytophagia</taxon>
        <taxon>Cytophagales</taxon>
        <taxon>Cyclobacteriaceae</taxon>
        <taxon>Mongoliitalea</taxon>
    </lineage>
</organism>
<accession>A0A8J3G854</accession>
<dbReference type="AlphaFoldDB" id="A0A8J3G854"/>
<evidence type="ECO:0000313" key="1">
    <source>
        <dbReference type="EMBL" id="GHB53611.1"/>
    </source>
</evidence>
<dbReference type="EMBL" id="BMYF01000038">
    <property type="protein sequence ID" value="GHB53611.1"/>
    <property type="molecule type" value="Genomic_DNA"/>
</dbReference>
<protein>
    <submittedName>
        <fullName evidence="1">Thiamine pyrophosphokinase</fullName>
    </submittedName>
</protein>
<sequence>MSSHHFVKEQQEPAILILSTEGLMYEQFAPLLEWVPTVLVAQSVVDQVISWGIKIDVILAEMSYQQANYHLLEEQYPVKFVGVSQQDFLQEGLQYLIATKHGAVNIIGYPHQEVAQLADFMELMDMVIWDAPLRYFPIKYGHFKKWFPEGSQIQLHAPEGTFIEVKNPDGVELISIKHATMLELPEGSTEFHAKELFWIGEFV</sequence>
<comment type="caution">
    <text evidence="1">The sequence shown here is derived from an EMBL/GenBank/DDBJ whole genome shotgun (WGS) entry which is preliminary data.</text>
</comment>
<name>A0A8J3G854_9BACT</name>
<reference evidence="1" key="2">
    <citation type="submission" date="2020-09" db="EMBL/GenBank/DDBJ databases">
        <authorList>
            <person name="Sun Q."/>
            <person name="Kim S."/>
        </authorList>
    </citation>
    <scope>NUCLEOTIDE SEQUENCE</scope>
    <source>
        <strain evidence="1">KCTC 23224</strain>
    </source>
</reference>
<evidence type="ECO:0000313" key="2">
    <source>
        <dbReference type="Proteomes" id="UP000642809"/>
    </source>
</evidence>